<dbReference type="Pfam" id="PF22936">
    <property type="entry name" value="Pol_BBD"/>
    <property type="match status" value="1"/>
</dbReference>
<protein>
    <recommendedName>
        <fullName evidence="2">Retrovirus-related Pol polyprotein from transposon TNT 1-94-like beta-barrel domain-containing protein</fullName>
    </recommendedName>
</protein>
<organism evidence="3 4">
    <name type="scientific">Tanacetum coccineum</name>
    <dbReference type="NCBI Taxonomy" id="301880"/>
    <lineage>
        <taxon>Eukaryota</taxon>
        <taxon>Viridiplantae</taxon>
        <taxon>Streptophyta</taxon>
        <taxon>Embryophyta</taxon>
        <taxon>Tracheophyta</taxon>
        <taxon>Spermatophyta</taxon>
        <taxon>Magnoliopsida</taxon>
        <taxon>eudicotyledons</taxon>
        <taxon>Gunneridae</taxon>
        <taxon>Pentapetalae</taxon>
        <taxon>asterids</taxon>
        <taxon>campanulids</taxon>
        <taxon>Asterales</taxon>
        <taxon>Asteraceae</taxon>
        <taxon>Asteroideae</taxon>
        <taxon>Anthemideae</taxon>
        <taxon>Anthemidinae</taxon>
        <taxon>Tanacetum</taxon>
    </lineage>
</organism>
<feature type="coiled-coil region" evidence="1">
    <location>
        <begin position="11"/>
        <end position="38"/>
    </location>
</feature>
<feature type="domain" description="Retrovirus-related Pol polyprotein from transposon TNT 1-94-like beta-barrel" evidence="2">
    <location>
        <begin position="269"/>
        <end position="344"/>
    </location>
</feature>
<evidence type="ECO:0000259" key="2">
    <source>
        <dbReference type="Pfam" id="PF22936"/>
    </source>
</evidence>
<keyword evidence="4" id="KW-1185">Reference proteome</keyword>
<dbReference type="EMBL" id="BQNB010017039">
    <property type="protein sequence ID" value="GJT58671.1"/>
    <property type="molecule type" value="Genomic_DNA"/>
</dbReference>
<reference evidence="3" key="1">
    <citation type="journal article" date="2022" name="Int. J. Mol. Sci.">
        <title>Draft Genome of Tanacetum Coccineum: Genomic Comparison of Closely Related Tanacetum-Family Plants.</title>
        <authorList>
            <person name="Yamashiro T."/>
            <person name="Shiraishi A."/>
            <person name="Nakayama K."/>
            <person name="Satake H."/>
        </authorList>
    </citation>
    <scope>NUCLEOTIDE SEQUENCE</scope>
</reference>
<reference evidence="3" key="2">
    <citation type="submission" date="2022-01" db="EMBL/GenBank/DDBJ databases">
        <authorList>
            <person name="Yamashiro T."/>
            <person name="Shiraishi A."/>
            <person name="Satake H."/>
            <person name="Nakayama K."/>
        </authorList>
    </citation>
    <scope>NUCLEOTIDE SEQUENCE</scope>
</reference>
<accession>A0ABQ5F5K8</accession>
<proteinExistence type="predicted"/>
<keyword evidence="1" id="KW-0175">Coiled coil</keyword>
<evidence type="ECO:0000256" key="1">
    <source>
        <dbReference type="SAM" id="Coils"/>
    </source>
</evidence>
<name>A0ABQ5F5K8_9ASTR</name>
<dbReference type="InterPro" id="IPR054722">
    <property type="entry name" value="PolX-like_BBD"/>
</dbReference>
<evidence type="ECO:0000313" key="4">
    <source>
        <dbReference type="Proteomes" id="UP001151760"/>
    </source>
</evidence>
<comment type="caution">
    <text evidence="3">The sequence shown here is derived from an EMBL/GenBank/DDBJ whole genome shotgun (WGS) entry which is preliminary data.</text>
</comment>
<gene>
    <name evidence="3" type="ORF">Tco_1002204</name>
</gene>
<sequence length="426" mass="47731">MSINCSLQNEVIRINLENESLKDEISELRKVIKKWTCSKVTLDQLLSEQVPRNIVKDLGRKGRRKEKISPKDVVFTKADESSSVLAPDITSDSESECDSQEPLPPLPKLIGAAPSGTSESLISLSNLTLTMADLSLDTSVPKKTRPSVKVSPAYVIKKKIEKSHVVPKPCSDKKADSPIEQLLLTLMEEPKCSTCGFTNHLTKEHLEHAAVKKTLSKLKAQSSLKSSPKKAPMIQKPFKECKYCEFNDHHSDHCEFYPRCEDYLKRSIWYLDSGCSRHMIGIKEYLHRYSKESGPKVVFGDNSSGDIKWYGLVTCNGITFTRVAYMNGLKHNLISISQLCDANYKVLFTKTQGTIYNKNDEVVLIAPRRRDVYVIDMSSFNKESNAVSLPRPLLVLIGSGIRDSLTSTSKTQTTLQNITLSLVFPL</sequence>
<evidence type="ECO:0000313" key="3">
    <source>
        <dbReference type="EMBL" id="GJT58671.1"/>
    </source>
</evidence>
<dbReference type="Proteomes" id="UP001151760">
    <property type="component" value="Unassembled WGS sequence"/>
</dbReference>